<comment type="caution">
    <text evidence="1">The sequence shown here is derived from an EMBL/GenBank/DDBJ whole genome shotgun (WGS) entry which is preliminary data.</text>
</comment>
<dbReference type="EMBL" id="AAGQSD010000080">
    <property type="protein sequence ID" value="EBQ9643028.1"/>
    <property type="molecule type" value="Genomic_DNA"/>
</dbReference>
<dbReference type="AlphaFoldDB" id="A0A5U6KPW7"/>
<keyword evidence="1" id="KW-0067">ATP-binding</keyword>
<evidence type="ECO:0000313" key="1">
    <source>
        <dbReference type="EMBL" id="EBQ9643028.1"/>
    </source>
</evidence>
<dbReference type="GO" id="GO:0005524">
    <property type="term" value="F:ATP binding"/>
    <property type="evidence" value="ECO:0007669"/>
    <property type="project" value="UniProtKB-KW"/>
</dbReference>
<feature type="non-terminal residue" evidence="1">
    <location>
        <position position="1"/>
    </location>
</feature>
<sequence>LPLCKTETEFFHRMQKCAFREAS</sequence>
<accession>A0A5U6KPW7</accession>
<protein>
    <submittedName>
        <fullName evidence="1">Cobalt transporter ATP-binding subunit</fullName>
    </submittedName>
</protein>
<proteinExistence type="predicted"/>
<name>A0A5U6KPW7_SALMU</name>
<gene>
    <name evidence="1" type="ORF">DML98_16415</name>
</gene>
<reference evidence="1" key="1">
    <citation type="submission" date="2018-06" db="EMBL/GenBank/DDBJ databases">
        <authorList>
            <person name="Ashton P.M."/>
            <person name="Dallman T."/>
            <person name="Nair S."/>
            <person name="De Pinna E."/>
            <person name="Peters T."/>
            <person name="Grant K."/>
        </authorList>
    </citation>
    <scope>NUCLEOTIDE SEQUENCE</scope>
    <source>
        <strain evidence="1">224144</strain>
    </source>
</reference>
<keyword evidence="1" id="KW-0547">Nucleotide-binding</keyword>
<organism evidence="1">
    <name type="scientific">Salmonella muenchen</name>
    <dbReference type="NCBI Taxonomy" id="596"/>
    <lineage>
        <taxon>Bacteria</taxon>
        <taxon>Pseudomonadati</taxon>
        <taxon>Pseudomonadota</taxon>
        <taxon>Gammaproteobacteria</taxon>
        <taxon>Enterobacterales</taxon>
        <taxon>Enterobacteriaceae</taxon>
        <taxon>Salmonella</taxon>
    </lineage>
</organism>